<dbReference type="Proteomes" id="UP000054820">
    <property type="component" value="Unassembled WGS sequence"/>
</dbReference>
<accession>A0A378L6D1</accession>
<evidence type="ECO:0000313" key="3">
    <source>
        <dbReference type="EMBL" id="STY22363.1"/>
    </source>
</evidence>
<dbReference type="EMBL" id="LNYZ01000003">
    <property type="protein sequence ID" value="KTD80281.1"/>
    <property type="molecule type" value="Genomic_DNA"/>
</dbReference>
<dbReference type="RefSeq" id="WP_058476135.1">
    <property type="nucleotide sequence ID" value="NZ_CAAAIO010000025.1"/>
</dbReference>
<reference evidence="2 4" key="1">
    <citation type="submission" date="2015-11" db="EMBL/GenBank/DDBJ databases">
        <title>Genomic analysis of 38 Legionella species identifies large and diverse effector repertoires.</title>
        <authorList>
            <person name="Burstein D."/>
            <person name="Amaro F."/>
            <person name="Zusman T."/>
            <person name="Lifshitz Z."/>
            <person name="Cohen O."/>
            <person name="Gilbert J.A."/>
            <person name="Pupko T."/>
            <person name="Shuman H.A."/>
            <person name="Segal G."/>
        </authorList>
    </citation>
    <scope>NUCLEOTIDE SEQUENCE [LARGE SCALE GENOMIC DNA]</scope>
    <source>
        <strain evidence="2 4">SC-18-C9</strain>
    </source>
</reference>
<dbReference type="Proteomes" id="UP000255110">
    <property type="component" value="Unassembled WGS sequence"/>
</dbReference>
<evidence type="ECO:0000313" key="2">
    <source>
        <dbReference type="EMBL" id="KTD80281.1"/>
    </source>
</evidence>
<name>A0A378L6D1_9GAMM</name>
<reference evidence="3 5" key="2">
    <citation type="submission" date="2018-06" db="EMBL/GenBank/DDBJ databases">
        <authorList>
            <consortium name="Pathogen Informatics"/>
            <person name="Doyle S."/>
        </authorList>
    </citation>
    <scope>NUCLEOTIDE SEQUENCE [LARGE SCALE GENOMIC DNA]</scope>
    <source>
        <strain evidence="3 5">NCTC11991</strain>
    </source>
</reference>
<gene>
    <name evidence="2" type="ORF">Lstg_0543</name>
    <name evidence="3" type="ORF">NCTC11991_00948</name>
</gene>
<dbReference type="EMBL" id="UGOY01000001">
    <property type="protein sequence ID" value="STY22363.1"/>
    <property type="molecule type" value="Genomic_DNA"/>
</dbReference>
<keyword evidence="4" id="KW-1185">Reference proteome</keyword>
<evidence type="ECO:0000313" key="5">
    <source>
        <dbReference type="Proteomes" id="UP000255110"/>
    </source>
</evidence>
<sequence length="132" mass="13968">MLKKVIVATLSLISFSAFLPAYANEDLSCKVEVAVATPPVQFDQNVAFNVTNEFGLGRSLTLGGGKAPQFIDRIPCSSAPLTISATLYSTPLNSLFQGPIIGQCVLKAGPVILNGPDNSVSVVFPYDFNCNN</sequence>
<proteinExistence type="predicted"/>
<dbReference type="AlphaFoldDB" id="A0A378L6D1"/>
<dbReference type="OrthoDB" id="5647770at2"/>
<evidence type="ECO:0000256" key="1">
    <source>
        <dbReference type="SAM" id="SignalP"/>
    </source>
</evidence>
<keyword evidence="1" id="KW-0732">Signal</keyword>
<evidence type="ECO:0000313" key="4">
    <source>
        <dbReference type="Proteomes" id="UP000054820"/>
    </source>
</evidence>
<feature type="signal peptide" evidence="1">
    <location>
        <begin position="1"/>
        <end position="23"/>
    </location>
</feature>
<feature type="chain" id="PRO_5016706639" evidence="1">
    <location>
        <begin position="24"/>
        <end position="132"/>
    </location>
</feature>
<organism evidence="3 5">
    <name type="scientific">Legionella steigerwaltii</name>
    <dbReference type="NCBI Taxonomy" id="460"/>
    <lineage>
        <taxon>Bacteria</taxon>
        <taxon>Pseudomonadati</taxon>
        <taxon>Pseudomonadota</taxon>
        <taxon>Gammaproteobacteria</taxon>
        <taxon>Legionellales</taxon>
        <taxon>Legionellaceae</taxon>
        <taxon>Legionella</taxon>
    </lineage>
</organism>
<protein>
    <submittedName>
        <fullName evidence="3">Uncharacterized protein</fullName>
    </submittedName>
</protein>